<sequence>FRSHTGEKPFPCSVCGKSFSRPGPLREHQQTHTGDGGQVERDRGKDPGDRSRPKPKESLGETLGLKIIVEELKKEEEGKEARGEEDEEVGGLINSDGEEVGHVSLSRKSPVPGFVSGEIPSTSTEPEQHQKIQEKRYRTKKHHLCSVCGKEFPKPSKLVAHLRTHSGEKPFRCSVCGRGFSTGGITLQRHLLTHTGEKPYHCSVCGKRFIQRGNLLKHQKVHTGEKPYSCSVCGRSFPRFERLKDHQRTHTGEKPQSCDVCGMRFSYASSLKVHRRMHTGERPYQCSVCGESFNSTANLRKHRQSHTGDKGSANMKRGRLLRSSHTGEGCAAVTGGFQTAGGDALGTVDKDKSSLGPDQGHGDGCSQTSTIYIDSKEEEEEEEEVGGLINSEGEEVNWDYLSPGSSALQGPKSVSEKFENQVEDDDDDVEEEEIGGLINSDGEEIVWDRHRISK</sequence>
<feature type="domain" description="C2H2-type" evidence="7">
    <location>
        <begin position="200"/>
        <end position="227"/>
    </location>
</feature>
<dbReference type="Proteomes" id="UP000694557">
    <property type="component" value="Unassembled WGS sequence"/>
</dbReference>
<evidence type="ECO:0000256" key="6">
    <source>
        <dbReference type="SAM" id="MobiDB-lite"/>
    </source>
</evidence>
<dbReference type="FunFam" id="3.30.160.60:FF:002343">
    <property type="entry name" value="Zinc finger protein 33A"/>
    <property type="match status" value="2"/>
</dbReference>
<feature type="region of interest" description="Disordered" evidence="6">
    <location>
        <begin position="1"/>
        <end position="136"/>
    </location>
</feature>
<protein>
    <recommendedName>
        <fullName evidence="7">C2H2-type domain-containing protein</fullName>
    </recommendedName>
</protein>
<accession>A0A8C7I3U9</accession>
<dbReference type="FunFam" id="3.30.160.60:FF:001818">
    <property type="entry name" value="GDNF-inducible zinc finger protein 1 isoform X1"/>
    <property type="match status" value="1"/>
</dbReference>
<dbReference type="PANTHER" id="PTHR23235:SF120">
    <property type="entry name" value="KRUPPEL-LIKE FACTOR 15"/>
    <property type="match status" value="1"/>
</dbReference>
<dbReference type="GO" id="GO:0000981">
    <property type="term" value="F:DNA-binding transcription factor activity, RNA polymerase II-specific"/>
    <property type="evidence" value="ECO:0007669"/>
    <property type="project" value="TreeGrafter"/>
</dbReference>
<dbReference type="Ensembl" id="ENSOKIT00005070478.1">
    <property type="protein sequence ID" value="ENSOKIP00005066263.1"/>
    <property type="gene ID" value="ENSOKIG00005028496.1"/>
</dbReference>
<dbReference type="PROSITE" id="PS00028">
    <property type="entry name" value="ZINC_FINGER_C2H2_1"/>
    <property type="match status" value="6"/>
</dbReference>
<feature type="region of interest" description="Disordered" evidence="6">
    <location>
        <begin position="374"/>
        <end position="441"/>
    </location>
</feature>
<evidence type="ECO:0000259" key="7">
    <source>
        <dbReference type="PROSITE" id="PS50157"/>
    </source>
</evidence>
<dbReference type="InterPro" id="IPR036236">
    <property type="entry name" value="Znf_C2H2_sf"/>
</dbReference>
<dbReference type="GeneTree" id="ENSGT00940000162179"/>
<evidence type="ECO:0000256" key="1">
    <source>
        <dbReference type="ARBA" id="ARBA00022723"/>
    </source>
</evidence>
<evidence type="ECO:0000313" key="8">
    <source>
        <dbReference type="Ensembl" id="ENSOKIP00005066263.1"/>
    </source>
</evidence>
<evidence type="ECO:0000256" key="4">
    <source>
        <dbReference type="ARBA" id="ARBA00022833"/>
    </source>
</evidence>
<keyword evidence="1" id="KW-0479">Metal-binding</keyword>
<reference evidence="8" key="2">
    <citation type="submission" date="2025-09" db="UniProtKB">
        <authorList>
            <consortium name="Ensembl"/>
        </authorList>
    </citation>
    <scope>IDENTIFICATION</scope>
</reference>
<feature type="compositionally biased region" description="Acidic residues" evidence="6">
    <location>
        <begin position="421"/>
        <end position="434"/>
    </location>
</feature>
<dbReference type="Gene3D" id="3.30.160.60">
    <property type="entry name" value="Classic Zinc Finger"/>
    <property type="match status" value="7"/>
</dbReference>
<feature type="compositionally biased region" description="Acidic residues" evidence="6">
    <location>
        <begin position="376"/>
        <end position="385"/>
    </location>
</feature>
<feature type="domain" description="C2H2-type" evidence="7">
    <location>
        <begin position="256"/>
        <end position="283"/>
    </location>
</feature>
<feature type="domain" description="C2H2-type" evidence="7">
    <location>
        <begin position="171"/>
        <end position="199"/>
    </location>
</feature>
<evidence type="ECO:0000256" key="3">
    <source>
        <dbReference type="ARBA" id="ARBA00022771"/>
    </source>
</evidence>
<dbReference type="FunFam" id="3.30.160.60:FF:000446">
    <property type="entry name" value="Zinc finger protein"/>
    <property type="match status" value="2"/>
</dbReference>
<keyword evidence="2" id="KW-0677">Repeat</keyword>
<dbReference type="GO" id="GO:0000978">
    <property type="term" value="F:RNA polymerase II cis-regulatory region sequence-specific DNA binding"/>
    <property type="evidence" value="ECO:0007669"/>
    <property type="project" value="TreeGrafter"/>
</dbReference>
<keyword evidence="3 5" id="KW-0863">Zinc-finger</keyword>
<evidence type="ECO:0000313" key="9">
    <source>
        <dbReference type="Proteomes" id="UP000694557"/>
    </source>
</evidence>
<feature type="compositionally biased region" description="Basic and acidic residues" evidence="6">
    <location>
        <begin position="38"/>
        <end position="59"/>
    </location>
</feature>
<dbReference type="AlphaFoldDB" id="A0A8C7I3U9"/>
<keyword evidence="4" id="KW-0862">Zinc</keyword>
<keyword evidence="9" id="KW-1185">Reference proteome</keyword>
<dbReference type="GO" id="GO:0008270">
    <property type="term" value="F:zinc ion binding"/>
    <property type="evidence" value="ECO:0007669"/>
    <property type="project" value="UniProtKB-KW"/>
</dbReference>
<name>A0A8C7I3U9_ONCKI</name>
<evidence type="ECO:0000256" key="2">
    <source>
        <dbReference type="ARBA" id="ARBA00022737"/>
    </source>
</evidence>
<reference evidence="8" key="1">
    <citation type="submission" date="2025-08" db="UniProtKB">
        <authorList>
            <consortium name="Ensembl"/>
        </authorList>
    </citation>
    <scope>IDENTIFICATION</scope>
</reference>
<feature type="domain" description="C2H2-type" evidence="7">
    <location>
        <begin position="10"/>
        <end position="37"/>
    </location>
</feature>
<dbReference type="FunFam" id="3.30.160.60:FF:000358">
    <property type="entry name" value="zinc finger protein 24"/>
    <property type="match status" value="2"/>
</dbReference>
<feature type="compositionally biased region" description="Basic and acidic residues" evidence="6">
    <location>
        <begin position="126"/>
        <end position="136"/>
    </location>
</feature>
<dbReference type="Pfam" id="PF00096">
    <property type="entry name" value="zf-C2H2"/>
    <property type="match status" value="6"/>
</dbReference>
<gene>
    <name evidence="8" type="primary">LOC109881949</name>
</gene>
<dbReference type="SUPFAM" id="SSF57667">
    <property type="entry name" value="beta-beta-alpha zinc fingers"/>
    <property type="match status" value="4"/>
</dbReference>
<feature type="domain" description="C2H2-type" evidence="7">
    <location>
        <begin position="143"/>
        <end position="170"/>
    </location>
</feature>
<feature type="domain" description="C2H2-type" evidence="7">
    <location>
        <begin position="284"/>
        <end position="311"/>
    </location>
</feature>
<evidence type="ECO:0000256" key="5">
    <source>
        <dbReference type="PROSITE-ProRule" id="PRU00042"/>
    </source>
</evidence>
<dbReference type="PANTHER" id="PTHR23235">
    <property type="entry name" value="KRUEPPEL-LIKE TRANSCRIPTION FACTOR"/>
    <property type="match status" value="1"/>
</dbReference>
<dbReference type="SMART" id="SM00355">
    <property type="entry name" value="ZnF_C2H2"/>
    <property type="match status" value="7"/>
</dbReference>
<feature type="compositionally biased region" description="Basic and acidic residues" evidence="6">
    <location>
        <begin position="68"/>
        <end position="82"/>
    </location>
</feature>
<dbReference type="PROSITE" id="PS50157">
    <property type="entry name" value="ZINC_FINGER_C2H2_2"/>
    <property type="match status" value="7"/>
</dbReference>
<dbReference type="InterPro" id="IPR013087">
    <property type="entry name" value="Znf_C2H2_type"/>
</dbReference>
<feature type="domain" description="C2H2-type" evidence="7">
    <location>
        <begin position="228"/>
        <end position="255"/>
    </location>
</feature>
<organism evidence="8 9">
    <name type="scientific">Oncorhynchus kisutch</name>
    <name type="common">Coho salmon</name>
    <name type="synonym">Salmo kisutch</name>
    <dbReference type="NCBI Taxonomy" id="8019"/>
    <lineage>
        <taxon>Eukaryota</taxon>
        <taxon>Metazoa</taxon>
        <taxon>Chordata</taxon>
        <taxon>Craniata</taxon>
        <taxon>Vertebrata</taxon>
        <taxon>Euteleostomi</taxon>
        <taxon>Actinopterygii</taxon>
        <taxon>Neopterygii</taxon>
        <taxon>Teleostei</taxon>
        <taxon>Protacanthopterygii</taxon>
        <taxon>Salmoniformes</taxon>
        <taxon>Salmonidae</taxon>
        <taxon>Salmoninae</taxon>
        <taxon>Oncorhynchus</taxon>
    </lineage>
</organism>
<proteinExistence type="predicted"/>